<sequence>MRSDDTQRIRPDPARTTSAGDAKQAENTVHEQSRMDGLNHPYGRPKPKRPFRHSPTAIVSAALGAAASLLALAVWGGLAYLNRGVYNPADVIVLLGFALAIPSCIACAVAALILAAIARKQRPSIRDQPEAIARAKRDRNMTTVAIALALLPLIAFGIIMLAPR</sequence>
<evidence type="ECO:0000256" key="2">
    <source>
        <dbReference type="SAM" id="Phobius"/>
    </source>
</evidence>
<feature type="region of interest" description="Disordered" evidence="1">
    <location>
        <begin position="1"/>
        <end position="51"/>
    </location>
</feature>
<evidence type="ECO:0000313" key="3">
    <source>
        <dbReference type="EMBL" id="KFI99007.1"/>
    </source>
</evidence>
<keyword evidence="4" id="KW-1185">Reference proteome</keyword>
<feature type="compositionally biased region" description="Basic and acidic residues" evidence="1">
    <location>
        <begin position="1"/>
        <end position="13"/>
    </location>
</feature>
<proteinExistence type="predicted"/>
<dbReference type="EMBL" id="JGZR01000016">
    <property type="protein sequence ID" value="KFI99007.1"/>
    <property type="molecule type" value="Genomic_DNA"/>
</dbReference>
<organism evidence="3 4">
    <name type="scientific">Bifidobacterium subtile</name>
    <dbReference type="NCBI Taxonomy" id="77635"/>
    <lineage>
        <taxon>Bacteria</taxon>
        <taxon>Bacillati</taxon>
        <taxon>Actinomycetota</taxon>
        <taxon>Actinomycetes</taxon>
        <taxon>Bifidobacteriales</taxon>
        <taxon>Bifidobacteriaceae</taxon>
        <taxon>Bifidobacterium</taxon>
    </lineage>
</organism>
<name>A0A087DU07_9BIFI</name>
<keyword evidence="2" id="KW-0812">Transmembrane</keyword>
<protein>
    <submittedName>
        <fullName evidence="3">Uncharacterized protein</fullName>
    </submittedName>
</protein>
<dbReference type="OrthoDB" id="9957377at2"/>
<reference evidence="3 4" key="1">
    <citation type="submission" date="2014-03" db="EMBL/GenBank/DDBJ databases">
        <title>Genomics of Bifidobacteria.</title>
        <authorList>
            <person name="Ventura M."/>
            <person name="Milani C."/>
            <person name="Lugli G.A."/>
        </authorList>
    </citation>
    <scope>NUCLEOTIDE SEQUENCE [LARGE SCALE GENOMIC DNA]</scope>
    <source>
        <strain evidence="3 4">LMG 11597</strain>
    </source>
</reference>
<evidence type="ECO:0000256" key="1">
    <source>
        <dbReference type="SAM" id="MobiDB-lite"/>
    </source>
</evidence>
<accession>A0A087DU07</accession>
<comment type="caution">
    <text evidence="3">The sequence shown here is derived from an EMBL/GenBank/DDBJ whole genome shotgun (WGS) entry which is preliminary data.</text>
</comment>
<feature type="transmembrane region" description="Helical" evidence="2">
    <location>
        <begin position="144"/>
        <end position="162"/>
    </location>
</feature>
<keyword evidence="2" id="KW-0472">Membrane</keyword>
<dbReference type="Proteomes" id="UP000029055">
    <property type="component" value="Unassembled WGS sequence"/>
</dbReference>
<gene>
    <name evidence="3" type="ORF">BISU_2208</name>
</gene>
<dbReference type="RefSeq" id="WP_024463615.1">
    <property type="nucleotide sequence ID" value="NZ_CP062939.1"/>
</dbReference>
<dbReference type="AlphaFoldDB" id="A0A087DU07"/>
<evidence type="ECO:0000313" key="4">
    <source>
        <dbReference type="Proteomes" id="UP000029055"/>
    </source>
</evidence>
<feature type="transmembrane region" description="Helical" evidence="2">
    <location>
        <begin position="56"/>
        <end position="80"/>
    </location>
</feature>
<feature type="transmembrane region" description="Helical" evidence="2">
    <location>
        <begin position="92"/>
        <end position="118"/>
    </location>
</feature>
<keyword evidence="2" id="KW-1133">Transmembrane helix</keyword>